<dbReference type="AlphaFoldDB" id="A0A0C2IED1"/>
<proteinExistence type="predicted"/>
<protein>
    <submittedName>
        <fullName evidence="1">Uncharacterized protein</fullName>
    </submittedName>
</protein>
<dbReference type="PATRIC" id="fig|226910.6.peg.2819"/>
<sequence>MNARAPRFSKVPRIIVGAHREQARSYIYRGGQLIGLTALS</sequence>
<dbReference type="EMBL" id="JXDG01000037">
    <property type="protein sequence ID" value="KIH83332.1"/>
    <property type="molecule type" value="Genomic_DNA"/>
</dbReference>
<keyword evidence="2" id="KW-1185">Reference proteome</keyword>
<evidence type="ECO:0000313" key="1">
    <source>
        <dbReference type="EMBL" id="KIH83332.1"/>
    </source>
</evidence>
<comment type="caution">
    <text evidence="1">The sequence shown here is derived from an EMBL/GenBank/DDBJ whole genome shotgun (WGS) entry which is preliminary data.</text>
</comment>
<gene>
    <name evidence="1" type="ORF">UCMB321_2828</name>
</gene>
<dbReference type="STRING" id="226910.UCMB321_2828"/>
<accession>A0A0C2IED1</accession>
<dbReference type="Proteomes" id="UP000031535">
    <property type="component" value="Unassembled WGS sequence"/>
</dbReference>
<name>A0A0C2IED1_9PSED</name>
<organism evidence="1 2">
    <name type="scientific">Pseudomonas batumici</name>
    <dbReference type="NCBI Taxonomy" id="226910"/>
    <lineage>
        <taxon>Bacteria</taxon>
        <taxon>Pseudomonadati</taxon>
        <taxon>Pseudomonadota</taxon>
        <taxon>Gammaproteobacteria</taxon>
        <taxon>Pseudomonadales</taxon>
        <taxon>Pseudomonadaceae</taxon>
        <taxon>Pseudomonas</taxon>
    </lineage>
</organism>
<reference evidence="1 2" key="1">
    <citation type="submission" date="2015-01" db="EMBL/GenBank/DDBJ databases">
        <title>Complete genome of Pseudomonas batumici UCM B-321 producer of the batumin antibiotic with strong antistaphilococcal and potential anticancer activity.</title>
        <authorList>
            <person name="Klochko V.V."/>
            <person name="Zelena L.B."/>
            <person name="Elena K.A."/>
            <person name="Reva O.N."/>
        </authorList>
    </citation>
    <scope>NUCLEOTIDE SEQUENCE [LARGE SCALE GENOMIC DNA]</scope>
    <source>
        <strain evidence="1 2">UCM B-321</strain>
    </source>
</reference>
<evidence type="ECO:0000313" key="2">
    <source>
        <dbReference type="Proteomes" id="UP000031535"/>
    </source>
</evidence>